<reference evidence="2 3" key="1">
    <citation type="submission" date="2020-08" db="EMBL/GenBank/DDBJ databases">
        <title>The Agave Microbiome: Exploring the role of microbial communities in plant adaptations to desert environments.</title>
        <authorList>
            <person name="Partida-Martinez L.P."/>
        </authorList>
    </citation>
    <scope>NUCLEOTIDE SEQUENCE [LARGE SCALE GENOMIC DNA]</scope>
    <source>
        <strain evidence="2 3">AT2.18</strain>
    </source>
</reference>
<dbReference type="Pfam" id="PF12697">
    <property type="entry name" value="Abhydrolase_6"/>
    <property type="match status" value="1"/>
</dbReference>
<organism evidence="2 3">
    <name type="scientific">Mycolicibacterium iranicum</name>
    <name type="common">Mycobacterium iranicum</name>
    <dbReference type="NCBI Taxonomy" id="912594"/>
    <lineage>
        <taxon>Bacteria</taxon>
        <taxon>Bacillati</taxon>
        <taxon>Actinomycetota</taxon>
        <taxon>Actinomycetes</taxon>
        <taxon>Mycobacteriales</taxon>
        <taxon>Mycobacteriaceae</taxon>
        <taxon>Mycolicibacterium</taxon>
    </lineage>
</organism>
<dbReference type="InterPro" id="IPR029058">
    <property type="entry name" value="AB_hydrolase_fold"/>
</dbReference>
<dbReference type="AlphaFoldDB" id="A0A839QF42"/>
<sequence length="258" mass="28411">MRFVLVHGGFHAAWCWERTVDELRSLGHTAVAVDLPGHGALVDQDSTLANRRDAVVAAMRSGDEKSVLVGHSGGGFDATLAADARPDLVGHIIYLAAALPREGRTYPEAMAMRDDDQELGEEFDGDVGEMLGYLHFDESGAMTFADYDGARKYFYHDCDDDTARWAFERLGPERFGDTTVTPVSVPAFWAADLPRSFIVCEQDRSMPRWLADTVARRLGVEQLSIDASHSPFLSRPRELAELLVHATTTTPIAPLSPY</sequence>
<dbReference type="Proteomes" id="UP000550501">
    <property type="component" value="Unassembled WGS sequence"/>
</dbReference>
<dbReference type="GO" id="GO:0080030">
    <property type="term" value="F:methyl indole-3-acetate esterase activity"/>
    <property type="evidence" value="ECO:0007669"/>
    <property type="project" value="TreeGrafter"/>
</dbReference>
<dbReference type="SUPFAM" id="SSF53474">
    <property type="entry name" value="alpha/beta-Hydrolases"/>
    <property type="match status" value="1"/>
</dbReference>
<proteinExistence type="predicted"/>
<dbReference type="RefSeq" id="WP_183469950.1">
    <property type="nucleotide sequence ID" value="NZ_JACHVU010000007.1"/>
</dbReference>
<name>A0A839QF42_MYCIR</name>
<evidence type="ECO:0000313" key="3">
    <source>
        <dbReference type="Proteomes" id="UP000550501"/>
    </source>
</evidence>
<dbReference type="InterPro" id="IPR000073">
    <property type="entry name" value="AB_hydrolase_1"/>
</dbReference>
<dbReference type="Gene3D" id="3.40.50.1820">
    <property type="entry name" value="alpha/beta hydrolase"/>
    <property type="match status" value="1"/>
</dbReference>
<gene>
    <name evidence="2" type="ORF">FHR72_003342</name>
</gene>
<dbReference type="GO" id="GO:0080032">
    <property type="term" value="F:methyl jasmonate esterase activity"/>
    <property type="evidence" value="ECO:0007669"/>
    <property type="project" value="TreeGrafter"/>
</dbReference>
<evidence type="ECO:0000313" key="2">
    <source>
        <dbReference type="EMBL" id="MBB2991852.1"/>
    </source>
</evidence>
<dbReference type="PANTHER" id="PTHR10992">
    <property type="entry name" value="METHYLESTERASE FAMILY MEMBER"/>
    <property type="match status" value="1"/>
</dbReference>
<dbReference type="PANTHER" id="PTHR10992:SF1086">
    <property type="entry name" value="AB HYDROLASE-1 DOMAIN-CONTAINING PROTEIN"/>
    <property type="match status" value="1"/>
</dbReference>
<protein>
    <submittedName>
        <fullName evidence="2">Pimeloyl-ACP methyl ester carboxylesterase</fullName>
    </submittedName>
</protein>
<accession>A0A839QF42</accession>
<dbReference type="InterPro" id="IPR045889">
    <property type="entry name" value="MES/HNL"/>
</dbReference>
<comment type="caution">
    <text evidence="2">The sequence shown here is derived from an EMBL/GenBank/DDBJ whole genome shotgun (WGS) entry which is preliminary data.</text>
</comment>
<keyword evidence="3" id="KW-1185">Reference proteome</keyword>
<evidence type="ECO:0000259" key="1">
    <source>
        <dbReference type="Pfam" id="PF12697"/>
    </source>
</evidence>
<dbReference type="EMBL" id="JACHVU010000007">
    <property type="protein sequence ID" value="MBB2991852.1"/>
    <property type="molecule type" value="Genomic_DNA"/>
</dbReference>
<feature type="domain" description="AB hydrolase-1" evidence="1">
    <location>
        <begin position="3"/>
        <end position="241"/>
    </location>
</feature>